<dbReference type="Pfam" id="PF00441">
    <property type="entry name" value="Acyl-CoA_dh_1"/>
    <property type="match status" value="1"/>
</dbReference>
<evidence type="ECO:0000256" key="5">
    <source>
        <dbReference type="ARBA" id="ARBA00023002"/>
    </source>
</evidence>
<dbReference type="RefSeq" id="WP_068013090.1">
    <property type="nucleotide sequence ID" value="NZ_QQAZ01000003.1"/>
</dbReference>
<dbReference type="SUPFAM" id="SSF56645">
    <property type="entry name" value="Acyl-CoA dehydrogenase NM domain-like"/>
    <property type="match status" value="1"/>
</dbReference>
<dbReference type="InterPro" id="IPR009100">
    <property type="entry name" value="AcylCoA_DH/oxidase_NM_dom_sf"/>
</dbReference>
<evidence type="ECO:0000256" key="4">
    <source>
        <dbReference type="ARBA" id="ARBA00022827"/>
    </source>
</evidence>
<keyword evidence="3" id="KW-0285">Flavoprotein</keyword>
<dbReference type="AlphaFoldDB" id="A0A370H956"/>
<dbReference type="Gene3D" id="1.10.540.10">
    <property type="entry name" value="Acyl-CoA dehydrogenase/oxidase, N-terminal domain"/>
    <property type="match status" value="1"/>
</dbReference>
<accession>A0A370H956</accession>
<evidence type="ECO:0000313" key="8">
    <source>
        <dbReference type="EMBL" id="RDI53069.1"/>
    </source>
</evidence>
<dbReference type="InterPro" id="IPR046373">
    <property type="entry name" value="Acyl-CoA_Oxase/DH_mid-dom_sf"/>
</dbReference>
<dbReference type="InterPro" id="IPR009075">
    <property type="entry name" value="AcylCo_DH/oxidase_C"/>
</dbReference>
<comment type="caution">
    <text evidence="8">The sequence shown here is derived from an EMBL/GenBank/DDBJ whole genome shotgun (WGS) entry which is preliminary data.</text>
</comment>
<dbReference type="Pfam" id="PF02771">
    <property type="entry name" value="Acyl-CoA_dh_N"/>
    <property type="match status" value="1"/>
</dbReference>
<dbReference type="Gene3D" id="1.20.140.10">
    <property type="entry name" value="Butyryl-CoA Dehydrogenase, subunit A, domain 3"/>
    <property type="match status" value="1"/>
</dbReference>
<dbReference type="InterPro" id="IPR013786">
    <property type="entry name" value="AcylCoA_DH/ox_N"/>
</dbReference>
<sequence length="379" mass="39847">MNLEPNEDQKLLFDTVDSLSNRYYTPNFRADTVTGELGWSAEVWSALAELGLTGLTIDEEYGGVGAGPAEVYVTLEALGKHGAVEPLLDGVYVPSWLIAALGTAEQQAALLPRLAGGEEIFAVAHAEPGRVWDAASTVTATPAADGSLLLDGVKSPVPHADQATMLLVSAVDRDGVPGVYLVERDAAGVTRVDGRATDWTHASDVTFESVPATLLGAVGAAAENALAQTFSRARIAVAGEAVGLAEAALRDTVDYLGQRKQFRVPLSRFQALVFRAADLYAEVELGRSFALWATAVTEDRGADPVVADDAFLFIADMARTTAEEAVQLHGGIGMTFESPVAHYAARLTAITQSYGGVAAARRRALRAPDLTTVPGALLN</sequence>
<protein>
    <recommendedName>
        <fullName evidence="10">Alkylation response protein AidB-like acyl-CoA dehydrogenase</fullName>
    </recommendedName>
</protein>
<dbReference type="CDD" id="cd00567">
    <property type="entry name" value="ACAD"/>
    <property type="match status" value="1"/>
</dbReference>
<comment type="similarity">
    <text evidence="2">Belongs to the acyl-CoA dehydrogenase family.</text>
</comment>
<reference evidence="8 9" key="1">
    <citation type="submission" date="2018-07" db="EMBL/GenBank/DDBJ databases">
        <title>Genomic Encyclopedia of Type Strains, Phase IV (KMG-IV): sequencing the most valuable type-strain genomes for metagenomic binning, comparative biology and taxonomic classification.</title>
        <authorList>
            <person name="Goeker M."/>
        </authorList>
    </citation>
    <scope>NUCLEOTIDE SEQUENCE [LARGE SCALE GENOMIC DNA]</scope>
    <source>
        <strain evidence="8 9">DSM 44952</strain>
    </source>
</reference>
<dbReference type="SUPFAM" id="SSF47203">
    <property type="entry name" value="Acyl-CoA dehydrogenase C-terminal domain-like"/>
    <property type="match status" value="1"/>
</dbReference>
<evidence type="ECO:0000259" key="7">
    <source>
        <dbReference type="Pfam" id="PF02771"/>
    </source>
</evidence>
<dbReference type="GO" id="GO:0050660">
    <property type="term" value="F:flavin adenine dinucleotide binding"/>
    <property type="evidence" value="ECO:0007669"/>
    <property type="project" value="InterPro"/>
</dbReference>
<dbReference type="OrthoDB" id="7328575at2"/>
<dbReference type="PANTHER" id="PTHR43884">
    <property type="entry name" value="ACYL-COA DEHYDROGENASE"/>
    <property type="match status" value="1"/>
</dbReference>
<organism evidence="8 9">
    <name type="scientific">Nocardia mexicana</name>
    <dbReference type="NCBI Taxonomy" id="279262"/>
    <lineage>
        <taxon>Bacteria</taxon>
        <taxon>Bacillati</taxon>
        <taxon>Actinomycetota</taxon>
        <taxon>Actinomycetes</taxon>
        <taxon>Mycobacteriales</taxon>
        <taxon>Nocardiaceae</taxon>
        <taxon>Nocardia</taxon>
    </lineage>
</organism>
<dbReference type="Proteomes" id="UP000255355">
    <property type="component" value="Unassembled WGS sequence"/>
</dbReference>
<gene>
    <name evidence="8" type="ORF">DFR68_103457</name>
</gene>
<dbReference type="InterPro" id="IPR036250">
    <property type="entry name" value="AcylCo_DH-like_C"/>
</dbReference>
<comment type="cofactor">
    <cofactor evidence="1">
        <name>FAD</name>
        <dbReference type="ChEBI" id="CHEBI:57692"/>
    </cofactor>
</comment>
<evidence type="ECO:0000313" key="9">
    <source>
        <dbReference type="Proteomes" id="UP000255355"/>
    </source>
</evidence>
<evidence type="ECO:0000256" key="3">
    <source>
        <dbReference type="ARBA" id="ARBA00022630"/>
    </source>
</evidence>
<dbReference type="EMBL" id="QQAZ01000003">
    <property type="protein sequence ID" value="RDI53069.1"/>
    <property type="molecule type" value="Genomic_DNA"/>
</dbReference>
<feature type="domain" description="Acyl-CoA dehydrogenase/oxidase C-terminal" evidence="6">
    <location>
        <begin position="227"/>
        <end position="357"/>
    </location>
</feature>
<keyword evidence="5" id="KW-0560">Oxidoreductase</keyword>
<dbReference type="Gene3D" id="2.40.110.10">
    <property type="entry name" value="Butyryl-CoA Dehydrogenase, subunit A, domain 2"/>
    <property type="match status" value="1"/>
</dbReference>
<evidence type="ECO:0000259" key="6">
    <source>
        <dbReference type="Pfam" id="PF00441"/>
    </source>
</evidence>
<evidence type="ECO:0000256" key="2">
    <source>
        <dbReference type="ARBA" id="ARBA00009347"/>
    </source>
</evidence>
<feature type="domain" description="Acyl-CoA dehydrogenase/oxidase N-terminal" evidence="7">
    <location>
        <begin position="6"/>
        <end position="118"/>
    </location>
</feature>
<keyword evidence="4" id="KW-0274">FAD</keyword>
<keyword evidence="9" id="KW-1185">Reference proteome</keyword>
<proteinExistence type="inferred from homology"/>
<dbReference type="STRING" id="1210089.GCA_001613165_00377"/>
<name>A0A370H956_9NOCA</name>
<dbReference type="GO" id="GO:0003995">
    <property type="term" value="F:acyl-CoA dehydrogenase activity"/>
    <property type="evidence" value="ECO:0007669"/>
    <property type="project" value="TreeGrafter"/>
</dbReference>
<evidence type="ECO:0008006" key="10">
    <source>
        <dbReference type="Google" id="ProtNLM"/>
    </source>
</evidence>
<dbReference type="InterPro" id="IPR037069">
    <property type="entry name" value="AcylCoA_DH/ox_N_sf"/>
</dbReference>
<dbReference type="PANTHER" id="PTHR43884:SF20">
    <property type="entry name" value="ACYL-COA DEHYDROGENASE FADE28"/>
    <property type="match status" value="1"/>
</dbReference>
<evidence type="ECO:0000256" key="1">
    <source>
        <dbReference type="ARBA" id="ARBA00001974"/>
    </source>
</evidence>